<evidence type="ECO:0000259" key="5">
    <source>
        <dbReference type="PROSITE" id="PS51464"/>
    </source>
</evidence>
<dbReference type="InterPro" id="IPR000281">
    <property type="entry name" value="HTH_RpiR"/>
</dbReference>
<dbReference type="GO" id="GO:0097367">
    <property type="term" value="F:carbohydrate derivative binding"/>
    <property type="evidence" value="ECO:0007669"/>
    <property type="project" value="InterPro"/>
</dbReference>
<dbReference type="PANTHER" id="PTHR30514">
    <property type="entry name" value="GLUCOKINASE"/>
    <property type="match status" value="1"/>
</dbReference>
<dbReference type="CDD" id="cd05013">
    <property type="entry name" value="SIS_RpiR"/>
    <property type="match status" value="1"/>
</dbReference>
<dbReference type="Gene3D" id="1.10.10.10">
    <property type="entry name" value="Winged helix-like DNA-binding domain superfamily/Winged helix DNA-binding domain"/>
    <property type="match status" value="1"/>
</dbReference>
<dbReference type="STRING" id="366616.CG51_04290"/>
<dbReference type="Proteomes" id="UP000196640">
    <property type="component" value="Unassembled WGS sequence"/>
</dbReference>
<dbReference type="OrthoDB" id="9814005at2"/>
<dbReference type="InterPro" id="IPR009057">
    <property type="entry name" value="Homeodomain-like_sf"/>
</dbReference>
<dbReference type="AlphaFoldDB" id="A0A225D8F1"/>
<feature type="domain" description="HTH rpiR-type" evidence="4">
    <location>
        <begin position="62"/>
        <end position="138"/>
    </location>
</feature>
<evidence type="ECO:0000256" key="3">
    <source>
        <dbReference type="ARBA" id="ARBA00023163"/>
    </source>
</evidence>
<dbReference type="Pfam" id="PF01380">
    <property type="entry name" value="SIS"/>
    <property type="match status" value="1"/>
</dbReference>
<gene>
    <name evidence="7" type="ORF">CDV52_02680</name>
    <name evidence="6" type="ORF">CDV53_03725</name>
</gene>
<dbReference type="GO" id="GO:0003677">
    <property type="term" value="F:DNA binding"/>
    <property type="evidence" value="ECO:0007669"/>
    <property type="project" value="UniProtKB-KW"/>
</dbReference>
<dbReference type="GO" id="GO:1901135">
    <property type="term" value="P:carbohydrate derivative metabolic process"/>
    <property type="evidence" value="ECO:0007669"/>
    <property type="project" value="InterPro"/>
</dbReference>
<dbReference type="GO" id="GO:0003700">
    <property type="term" value="F:DNA-binding transcription factor activity"/>
    <property type="evidence" value="ECO:0007669"/>
    <property type="project" value="InterPro"/>
</dbReference>
<evidence type="ECO:0000313" key="8">
    <source>
        <dbReference type="Proteomes" id="UP000196640"/>
    </source>
</evidence>
<dbReference type="RefSeq" id="WP_084694971.1">
    <property type="nucleotide sequence ID" value="NZ_CALUEG010000001.1"/>
</dbReference>
<keyword evidence="3" id="KW-0804">Transcription</keyword>
<dbReference type="InterPro" id="IPR036388">
    <property type="entry name" value="WH-like_DNA-bd_sf"/>
</dbReference>
<evidence type="ECO:0000256" key="1">
    <source>
        <dbReference type="ARBA" id="ARBA00023015"/>
    </source>
</evidence>
<evidence type="ECO:0000313" key="6">
    <source>
        <dbReference type="EMBL" id="OWJ78327.1"/>
    </source>
</evidence>
<dbReference type="EMBL" id="NIPX01000002">
    <property type="protein sequence ID" value="OWJ86076.1"/>
    <property type="molecule type" value="Genomic_DNA"/>
</dbReference>
<dbReference type="PROSITE" id="PS51071">
    <property type="entry name" value="HTH_RPIR"/>
    <property type="match status" value="1"/>
</dbReference>
<accession>A0A225D8F1</accession>
<evidence type="ECO:0000256" key="2">
    <source>
        <dbReference type="ARBA" id="ARBA00023125"/>
    </source>
</evidence>
<dbReference type="InterPro" id="IPR046348">
    <property type="entry name" value="SIS_dom_sf"/>
</dbReference>
<feature type="domain" description="SIS" evidence="5">
    <location>
        <begin position="174"/>
        <end position="311"/>
    </location>
</feature>
<protein>
    <submittedName>
        <fullName evidence="7">RpiR family transcriptional regulator</fullName>
    </submittedName>
</protein>
<dbReference type="SUPFAM" id="SSF46689">
    <property type="entry name" value="Homeodomain-like"/>
    <property type="match status" value="1"/>
</dbReference>
<dbReference type="Gene3D" id="3.40.50.10490">
    <property type="entry name" value="Glucose-6-phosphate isomerase like protein, domain 1"/>
    <property type="match status" value="1"/>
</dbReference>
<reference evidence="8 9" key="1">
    <citation type="submission" date="2016-11" db="EMBL/GenBank/DDBJ databases">
        <title>Comparison of Traditional DNA-DNA Hybridization with In Silico Genomic Analysis.</title>
        <authorList>
            <person name="Nicholson A.C."/>
            <person name="Sammons S."/>
            <person name="Humrighouse B.W."/>
            <person name="Graziano J."/>
            <person name="Lasker B."/>
            <person name="Whitney A.M."/>
            <person name="Mcquiston J.R."/>
        </authorList>
    </citation>
    <scope>NUCLEOTIDE SEQUENCE [LARGE SCALE GENOMIC DNA]</scope>
    <source>
        <strain evidence="6 9">H1892</strain>
        <strain evidence="7 8">H2381</strain>
    </source>
</reference>
<keyword evidence="2" id="KW-0238">DNA-binding</keyword>
<evidence type="ECO:0000313" key="9">
    <source>
        <dbReference type="Proteomes" id="UP000214673"/>
    </source>
</evidence>
<keyword evidence="9" id="KW-1185">Reference proteome</keyword>
<name>A0A225D8F1_9RHOB</name>
<dbReference type="EMBL" id="NIPV01000011">
    <property type="protein sequence ID" value="OWJ78327.1"/>
    <property type="molecule type" value="Genomic_DNA"/>
</dbReference>
<evidence type="ECO:0000259" key="4">
    <source>
        <dbReference type="PROSITE" id="PS51071"/>
    </source>
</evidence>
<evidence type="ECO:0000313" key="7">
    <source>
        <dbReference type="EMBL" id="OWJ86076.1"/>
    </source>
</evidence>
<dbReference type="SUPFAM" id="SSF53697">
    <property type="entry name" value="SIS domain"/>
    <property type="match status" value="1"/>
</dbReference>
<comment type="caution">
    <text evidence="7">The sequence shown here is derived from an EMBL/GenBank/DDBJ whole genome shotgun (WGS) entry which is preliminary data.</text>
</comment>
<dbReference type="PANTHER" id="PTHR30514:SF20">
    <property type="entry name" value="TRANSCRIPTIONAL REGULATOR"/>
    <property type="match status" value="1"/>
</dbReference>
<sequence>MPDICAHIVRNALKTGKSALVGSSKIEYMFQNILWYRSHLQFMPKKTDTQPASAFAPPGDIDTLREHLRARESRLPRRLGEVAAFALTRPEEMALGTTAEIARAAGVQPSTLVRFAQTLGYDGFSDMQAVFRSPYLQKPQTSPATGTLGGFLDAAARSVESARQSITEERFETAVDLLARAETIFLIARRRAFPIASSMAYTFGRMKIRSQLIGTAQGIEDEMLDLARPGDAALVVSFWPYSRDAVHQTRNLRERGLPVIALTDGPDSPVAALARVSLMLTEAEHEGLRLLSGSIAVATAITAAVAERRGIGE</sequence>
<dbReference type="Pfam" id="PF01418">
    <property type="entry name" value="HTH_6"/>
    <property type="match status" value="1"/>
</dbReference>
<keyword evidence="1" id="KW-0805">Transcription regulation</keyword>
<dbReference type="InterPro" id="IPR001347">
    <property type="entry name" value="SIS_dom"/>
</dbReference>
<proteinExistence type="predicted"/>
<dbReference type="Proteomes" id="UP000214673">
    <property type="component" value="Unassembled WGS sequence"/>
</dbReference>
<dbReference type="InterPro" id="IPR047640">
    <property type="entry name" value="RpiR-like"/>
</dbReference>
<dbReference type="InterPro" id="IPR035472">
    <property type="entry name" value="RpiR-like_SIS"/>
</dbReference>
<organism evidence="7 8">
    <name type="scientific">Haematobacter missouriensis</name>
    <dbReference type="NCBI Taxonomy" id="366616"/>
    <lineage>
        <taxon>Bacteria</taxon>
        <taxon>Pseudomonadati</taxon>
        <taxon>Pseudomonadota</taxon>
        <taxon>Alphaproteobacteria</taxon>
        <taxon>Rhodobacterales</taxon>
        <taxon>Paracoccaceae</taxon>
        <taxon>Haematobacter</taxon>
    </lineage>
</organism>
<dbReference type="PROSITE" id="PS51464">
    <property type="entry name" value="SIS"/>
    <property type="match status" value="1"/>
</dbReference>